<organism evidence="1 2">
    <name type="scientific">Caldalkalibacillus horti</name>
    <dbReference type="NCBI Taxonomy" id="77523"/>
    <lineage>
        <taxon>Bacteria</taxon>
        <taxon>Bacillati</taxon>
        <taxon>Bacillota</taxon>
        <taxon>Bacilli</taxon>
        <taxon>Bacillales</taxon>
        <taxon>Bacillaceae</taxon>
        <taxon>Caldalkalibacillus</taxon>
    </lineage>
</organism>
<gene>
    <name evidence="1" type="ORF">J2S11_000120</name>
</gene>
<dbReference type="Proteomes" id="UP001235840">
    <property type="component" value="Unassembled WGS sequence"/>
</dbReference>
<dbReference type="EMBL" id="JAUSTY010000001">
    <property type="protein sequence ID" value="MDQ0164221.1"/>
    <property type="molecule type" value="Genomic_DNA"/>
</dbReference>
<reference evidence="1 2" key="1">
    <citation type="submission" date="2023-07" db="EMBL/GenBank/DDBJ databases">
        <title>Genomic Encyclopedia of Type Strains, Phase IV (KMG-IV): sequencing the most valuable type-strain genomes for metagenomic binning, comparative biology and taxonomic classification.</title>
        <authorList>
            <person name="Goeker M."/>
        </authorList>
    </citation>
    <scope>NUCLEOTIDE SEQUENCE [LARGE SCALE GENOMIC DNA]</scope>
    <source>
        <strain evidence="1 2">DSM 12751</strain>
    </source>
</reference>
<dbReference type="RefSeq" id="WP_307389508.1">
    <property type="nucleotide sequence ID" value="NZ_BAAADK010000009.1"/>
</dbReference>
<evidence type="ECO:0000313" key="2">
    <source>
        <dbReference type="Proteomes" id="UP001235840"/>
    </source>
</evidence>
<accession>A0ABT9VTA8</accession>
<proteinExistence type="predicted"/>
<protein>
    <recommendedName>
        <fullName evidence="3">Secreted protein</fullName>
    </recommendedName>
</protein>
<evidence type="ECO:0008006" key="3">
    <source>
        <dbReference type="Google" id="ProtNLM"/>
    </source>
</evidence>
<comment type="caution">
    <text evidence="1">The sequence shown here is derived from an EMBL/GenBank/DDBJ whole genome shotgun (WGS) entry which is preliminary data.</text>
</comment>
<name>A0ABT9VTA8_9BACI</name>
<evidence type="ECO:0000313" key="1">
    <source>
        <dbReference type="EMBL" id="MDQ0164221.1"/>
    </source>
</evidence>
<keyword evidence="2" id="KW-1185">Reference proteome</keyword>
<sequence length="76" mass="8881">MRRNSMLPSMLALAGIALAMVQIIRRSSSKPRGWRMITSWFNQTTNQMMSGRKRMMNQIMSGRSSMMNRVRSWARI</sequence>